<evidence type="ECO:0000259" key="10">
    <source>
        <dbReference type="Pfam" id="PF07715"/>
    </source>
</evidence>
<dbReference type="SUPFAM" id="SSF49464">
    <property type="entry name" value="Carboxypeptidase regulatory domain-like"/>
    <property type="match status" value="1"/>
</dbReference>
<dbReference type="Proteomes" id="UP000502421">
    <property type="component" value="Chromosome"/>
</dbReference>
<evidence type="ECO:0000256" key="8">
    <source>
        <dbReference type="SAM" id="SignalP"/>
    </source>
</evidence>
<keyword evidence="8" id="KW-0732">Signal</keyword>
<keyword evidence="4 7" id="KW-0812">Transmembrane</keyword>
<dbReference type="InterPro" id="IPR036942">
    <property type="entry name" value="Beta-barrel_TonB_sf"/>
</dbReference>
<evidence type="ECO:0000313" key="12">
    <source>
        <dbReference type="Proteomes" id="UP000502421"/>
    </source>
</evidence>
<dbReference type="InterPro" id="IPR008969">
    <property type="entry name" value="CarboxyPept-like_regulatory"/>
</dbReference>
<evidence type="ECO:0000256" key="7">
    <source>
        <dbReference type="PROSITE-ProRule" id="PRU01360"/>
    </source>
</evidence>
<evidence type="ECO:0000256" key="1">
    <source>
        <dbReference type="ARBA" id="ARBA00004571"/>
    </source>
</evidence>
<dbReference type="InterPro" id="IPR012910">
    <property type="entry name" value="Plug_dom"/>
</dbReference>
<feature type="domain" description="TonB-dependent receptor plug" evidence="10">
    <location>
        <begin position="212"/>
        <end position="316"/>
    </location>
</feature>
<proteinExistence type="inferred from homology"/>
<sequence>MRISSLLLALLTVAVSALKAEEAAAQRLKALKLTMLARNEPLIQVLRKIEQATPLRFAYNATQVNGNQLVNAAFNDTPMEDVLNTLLAPRSYAWKERGNNIMISVSTGTAPKTAVDSFVLRGRVLTQGEPPQPIPGTTVAVKGTTKGVITDPDGFFEVKAEANEVLVFSVIGYKPKEYTVQRNQRNLVISLQENVSGLNELVVTGFSEQKVKHMASSVATVNLSNVNNKPITQLSQALQGGVTGINVNQGSGLPGGDAAAIKIRGVGTFLSSDPLVLVDGVPFDMNKLDPNTIESISVLKDAAAASLYGARAGNGVIIITTKRGVPGVVNVQYNGYAGTQTPVYSPEFVDAATYMRMTNEAIRNNGGDPLYPEEVIRQTADKSDPVKYPSTNWKDEVIHQQSRIQQHSMSVSGGNSAARFALTASYLSQQGMVKNSSFNKGNVRANTSVDLSKNIVVFMDLFASREEQNQPYALGRGAAGILGWAYAAPPNIAAKYPDKPERPGYTYYGTYGESWNPVANTERGGVSNRVRDEILINLRPKWEIIPGLTLKGQFSYRVSSGADKINRDAYIFFDYFTNQKTGRDFTDIKSAGPSNRSSYYYTGGNLDYNKSFGKHRVNAVLGYSKEMNNPDPWKEITLASVFGKVYYSYADRYLLEAGMRRDGSSIFAPGKKWGNFPSVAVGWNLGNEVFMKPLTFLDQFKLRGSYGRLGNNAIDPYMYQSTVDPGNGKENTFGNPNITWEKVAILDIGADLSFFKNKVDVTFDWYNKKTSDLILRPQPSLTSAIGLTPVNIGTMKNVGWEVKLSYNTNVGKDVNIAFNAGYSRNKSTLLKLAQTLPLIEGNTIREVNGAFAEYYGYKSLGLIQQGDIEKGIAIIPGQAAGDIRYADTDNNGVIDDNDKVKLGATEPYSTYFGSISVKWKRFDFETMVTGIGQVVNFYNGRIAIPFNAASEGGTPLTWHMDYWTPENPGARFPRLLPSPGPNEKVSDFWSVNGAYARVKYIQIGYQLPVSPTGRLRLKGIRVYLNAQNPLTITEMEVSDPETRGDETKYPIMKMYTAGLNISF</sequence>
<evidence type="ECO:0000256" key="4">
    <source>
        <dbReference type="ARBA" id="ARBA00022692"/>
    </source>
</evidence>
<dbReference type="NCBIfam" id="TIGR04057">
    <property type="entry name" value="SusC_RagA_signa"/>
    <property type="match status" value="1"/>
</dbReference>
<keyword evidence="6 7" id="KW-0998">Cell outer membrane</keyword>
<dbReference type="InterPro" id="IPR011662">
    <property type="entry name" value="Secretin/TonB_short_N"/>
</dbReference>
<dbReference type="GO" id="GO:0009279">
    <property type="term" value="C:cell outer membrane"/>
    <property type="evidence" value="ECO:0007669"/>
    <property type="project" value="UniProtKB-SubCell"/>
</dbReference>
<dbReference type="Pfam" id="PF07715">
    <property type="entry name" value="Plug"/>
    <property type="match status" value="1"/>
</dbReference>
<name>A0AAE7D5Z4_9BACT</name>
<dbReference type="KEGG" id="coy:HF329_07500"/>
<keyword evidence="11" id="KW-0675">Receptor</keyword>
<evidence type="ECO:0000259" key="9">
    <source>
        <dbReference type="Pfam" id="PF07660"/>
    </source>
</evidence>
<dbReference type="InterPro" id="IPR037066">
    <property type="entry name" value="Plug_dom_sf"/>
</dbReference>
<organism evidence="11 12">
    <name type="scientific">Chitinophaga oryzae</name>
    <dbReference type="NCBI Taxonomy" id="2725414"/>
    <lineage>
        <taxon>Bacteria</taxon>
        <taxon>Pseudomonadati</taxon>
        <taxon>Bacteroidota</taxon>
        <taxon>Chitinophagia</taxon>
        <taxon>Chitinophagales</taxon>
        <taxon>Chitinophagaceae</taxon>
        <taxon>Chitinophaga</taxon>
    </lineage>
</organism>
<dbReference type="EMBL" id="CP051205">
    <property type="protein sequence ID" value="QJB31154.1"/>
    <property type="molecule type" value="Genomic_DNA"/>
</dbReference>
<feature type="signal peptide" evidence="8">
    <location>
        <begin position="1"/>
        <end position="19"/>
    </location>
</feature>
<comment type="similarity">
    <text evidence="7">Belongs to the TonB-dependent receptor family.</text>
</comment>
<dbReference type="Pfam" id="PF13715">
    <property type="entry name" value="CarbopepD_reg_2"/>
    <property type="match status" value="1"/>
</dbReference>
<dbReference type="Gene3D" id="2.170.130.10">
    <property type="entry name" value="TonB-dependent receptor, plug domain"/>
    <property type="match status" value="1"/>
</dbReference>
<comment type="subcellular location">
    <subcellularLocation>
        <location evidence="1 7">Cell outer membrane</location>
        <topology evidence="1 7">Multi-pass membrane protein</topology>
    </subcellularLocation>
</comment>
<reference evidence="12" key="1">
    <citation type="submission" date="2020-04" db="EMBL/GenBank/DDBJ databases">
        <authorList>
            <person name="Kittiwongwattana C."/>
        </authorList>
    </citation>
    <scope>NUCLEOTIDE SEQUENCE [LARGE SCALE GENOMIC DNA]</scope>
    <source>
        <strain evidence="12">1310</strain>
    </source>
</reference>
<feature type="chain" id="PRO_5042019737" evidence="8">
    <location>
        <begin position="20"/>
        <end position="1063"/>
    </location>
</feature>
<protein>
    <submittedName>
        <fullName evidence="11">TonB-dependent receptor</fullName>
    </submittedName>
</protein>
<dbReference type="InterPro" id="IPR039426">
    <property type="entry name" value="TonB-dep_rcpt-like"/>
</dbReference>
<dbReference type="Pfam" id="PF07660">
    <property type="entry name" value="STN"/>
    <property type="match status" value="1"/>
</dbReference>
<evidence type="ECO:0000256" key="5">
    <source>
        <dbReference type="ARBA" id="ARBA00023136"/>
    </source>
</evidence>
<dbReference type="RefSeq" id="WP_168803422.1">
    <property type="nucleotide sequence ID" value="NZ_CP051205.1"/>
</dbReference>
<gene>
    <name evidence="11" type="ORF">HF329_07500</name>
</gene>
<keyword evidence="5 7" id="KW-0472">Membrane</keyword>
<dbReference type="InterPro" id="IPR023997">
    <property type="entry name" value="TonB-dep_OMP_SusC/RagA_CS"/>
</dbReference>
<keyword evidence="2 7" id="KW-0813">Transport</keyword>
<keyword evidence="3 7" id="KW-1134">Transmembrane beta strand</keyword>
<evidence type="ECO:0000313" key="11">
    <source>
        <dbReference type="EMBL" id="QJB31154.1"/>
    </source>
</evidence>
<evidence type="ECO:0000256" key="6">
    <source>
        <dbReference type="ARBA" id="ARBA00023237"/>
    </source>
</evidence>
<accession>A0AAE7D5Z4</accession>
<evidence type="ECO:0000256" key="2">
    <source>
        <dbReference type="ARBA" id="ARBA00022448"/>
    </source>
</evidence>
<evidence type="ECO:0000256" key="3">
    <source>
        <dbReference type="ARBA" id="ARBA00022452"/>
    </source>
</evidence>
<dbReference type="NCBIfam" id="TIGR04056">
    <property type="entry name" value="OMP_RagA_SusC"/>
    <property type="match status" value="1"/>
</dbReference>
<feature type="domain" description="Secretin/TonB short N-terminal" evidence="9">
    <location>
        <begin position="56"/>
        <end position="104"/>
    </location>
</feature>
<dbReference type="SUPFAM" id="SSF56935">
    <property type="entry name" value="Porins"/>
    <property type="match status" value="1"/>
</dbReference>
<dbReference type="InterPro" id="IPR023996">
    <property type="entry name" value="TonB-dep_OMP_SusC/RagA"/>
</dbReference>
<dbReference type="PROSITE" id="PS52016">
    <property type="entry name" value="TONB_DEPENDENT_REC_3"/>
    <property type="match status" value="1"/>
</dbReference>
<dbReference type="AlphaFoldDB" id="A0AAE7D5Z4"/>
<dbReference type="Gene3D" id="2.40.170.20">
    <property type="entry name" value="TonB-dependent receptor, beta-barrel domain"/>
    <property type="match status" value="1"/>
</dbReference>